<evidence type="ECO:0000256" key="1">
    <source>
        <dbReference type="ARBA" id="ARBA00004496"/>
    </source>
</evidence>
<dbReference type="InterPro" id="IPR000048">
    <property type="entry name" value="IQ_motif_EF-hand-BS"/>
</dbReference>
<organism evidence="8 9">
    <name type="scientific">Nannochloropsis gaditana</name>
    <dbReference type="NCBI Taxonomy" id="72520"/>
    <lineage>
        <taxon>Eukaryota</taxon>
        <taxon>Sar</taxon>
        <taxon>Stramenopiles</taxon>
        <taxon>Ochrophyta</taxon>
        <taxon>Eustigmatophyceae</taxon>
        <taxon>Eustigmatales</taxon>
        <taxon>Monodopsidaceae</taxon>
        <taxon>Nannochloropsis</taxon>
    </lineage>
</organism>
<dbReference type="InterPro" id="IPR036872">
    <property type="entry name" value="CH_dom_sf"/>
</dbReference>
<evidence type="ECO:0000256" key="5">
    <source>
        <dbReference type="SAM" id="Coils"/>
    </source>
</evidence>
<keyword evidence="5" id="KW-0175">Coiled coil</keyword>
<keyword evidence="4" id="KW-0112">Calmodulin-binding</keyword>
<evidence type="ECO:0000256" key="4">
    <source>
        <dbReference type="ARBA" id="ARBA00022860"/>
    </source>
</evidence>
<keyword evidence="9" id="KW-1185">Reference proteome</keyword>
<reference evidence="8 9" key="1">
    <citation type="journal article" date="2014" name="Mol. Plant">
        <title>Chromosome Scale Genome Assembly and Transcriptome Profiling of Nannochloropsis gaditana in Nitrogen Depletion.</title>
        <authorList>
            <person name="Corteggiani Carpinelli E."/>
            <person name="Telatin A."/>
            <person name="Vitulo N."/>
            <person name="Forcato C."/>
            <person name="D'Angelo M."/>
            <person name="Schiavon R."/>
            <person name="Vezzi A."/>
            <person name="Giacometti G.M."/>
            <person name="Morosinotto T."/>
            <person name="Valle G."/>
        </authorList>
    </citation>
    <scope>NUCLEOTIDE SEQUENCE [LARGE SCALE GENOMIC DNA]</scope>
    <source>
        <strain evidence="8 9">B-31</strain>
    </source>
</reference>
<dbReference type="GO" id="GO:0051295">
    <property type="term" value="P:establishment of meiotic spindle localization"/>
    <property type="evidence" value="ECO:0007669"/>
    <property type="project" value="TreeGrafter"/>
</dbReference>
<dbReference type="GO" id="GO:0005737">
    <property type="term" value="C:cytoplasm"/>
    <property type="evidence" value="ECO:0007669"/>
    <property type="project" value="UniProtKB-SubCell"/>
</dbReference>
<dbReference type="SUPFAM" id="SSF48371">
    <property type="entry name" value="ARM repeat"/>
    <property type="match status" value="1"/>
</dbReference>
<proteinExistence type="predicted"/>
<dbReference type="EMBL" id="AZIL01000355">
    <property type="protein sequence ID" value="EWM28065.1"/>
    <property type="molecule type" value="Genomic_DNA"/>
</dbReference>
<feature type="compositionally biased region" description="Polar residues" evidence="6">
    <location>
        <begin position="142"/>
        <end position="161"/>
    </location>
</feature>
<keyword evidence="3" id="KW-0677">Repeat</keyword>
<dbReference type="InterPro" id="IPR051185">
    <property type="entry name" value="ASPM"/>
</dbReference>
<evidence type="ECO:0000313" key="8">
    <source>
        <dbReference type="EMBL" id="EWM28065.1"/>
    </source>
</evidence>
<feature type="coiled-coil region" evidence="5">
    <location>
        <begin position="1450"/>
        <end position="1477"/>
    </location>
</feature>
<feature type="region of interest" description="Disordered" evidence="6">
    <location>
        <begin position="142"/>
        <end position="170"/>
    </location>
</feature>
<dbReference type="GO" id="GO:0000278">
    <property type="term" value="P:mitotic cell cycle"/>
    <property type="evidence" value="ECO:0007669"/>
    <property type="project" value="TreeGrafter"/>
</dbReference>
<dbReference type="Proteomes" id="UP000019335">
    <property type="component" value="Chromosome 5"/>
</dbReference>
<dbReference type="GO" id="GO:0005516">
    <property type="term" value="F:calmodulin binding"/>
    <property type="evidence" value="ECO:0007669"/>
    <property type="project" value="UniProtKB-KW"/>
</dbReference>
<dbReference type="SUPFAM" id="SSF47576">
    <property type="entry name" value="Calponin-homology domain, CH-domain"/>
    <property type="match status" value="1"/>
</dbReference>
<dbReference type="Gene3D" id="1.25.10.10">
    <property type="entry name" value="Leucine-rich Repeat Variant"/>
    <property type="match status" value="1"/>
</dbReference>
<dbReference type="PANTHER" id="PTHR22706">
    <property type="entry name" value="ASSEMBLY FACTOR FOR SPINDLE MICROTUBULES"/>
    <property type="match status" value="1"/>
</dbReference>
<dbReference type="OrthoDB" id="2148418at2759"/>
<dbReference type="PROSITE" id="PS50096">
    <property type="entry name" value="IQ"/>
    <property type="match status" value="13"/>
</dbReference>
<keyword evidence="2" id="KW-0963">Cytoplasm</keyword>
<comment type="caution">
    <text evidence="8">The sequence shown here is derived from an EMBL/GenBank/DDBJ whole genome shotgun (WGS) entry which is preliminary data.</text>
</comment>
<evidence type="ECO:0000259" key="7">
    <source>
        <dbReference type="PROSITE" id="PS50021"/>
    </source>
</evidence>
<dbReference type="Pfam" id="PF00612">
    <property type="entry name" value="IQ"/>
    <property type="match status" value="8"/>
</dbReference>
<dbReference type="SUPFAM" id="SSF52540">
    <property type="entry name" value="P-loop containing nucleoside triphosphate hydrolases"/>
    <property type="match status" value="2"/>
</dbReference>
<dbReference type="InterPro" id="IPR001715">
    <property type="entry name" value="CH_dom"/>
</dbReference>
<evidence type="ECO:0000313" key="9">
    <source>
        <dbReference type="Proteomes" id="UP000019335"/>
    </source>
</evidence>
<dbReference type="PANTHER" id="PTHR22706:SF1">
    <property type="entry name" value="ASSEMBLY FACTOR FOR SPINDLE MICROTUBULES"/>
    <property type="match status" value="1"/>
</dbReference>
<comment type="subcellular location">
    <subcellularLocation>
        <location evidence="1">Cytoplasm</location>
    </subcellularLocation>
</comment>
<dbReference type="InterPro" id="IPR011989">
    <property type="entry name" value="ARM-like"/>
</dbReference>
<accession>W7TLU5</accession>
<dbReference type="InterPro" id="IPR016024">
    <property type="entry name" value="ARM-type_fold"/>
</dbReference>
<feature type="domain" description="Calponin-homology (CH)" evidence="7">
    <location>
        <begin position="500"/>
        <end position="645"/>
    </location>
</feature>
<dbReference type="InterPro" id="IPR027417">
    <property type="entry name" value="P-loop_NTPase"/>
</dbReference>
<gene>
    <name evidence="8" type="ORF">Naga_100044g28</name>
</gene>
<dbReference type="SMART" id="SM00015">
    <property type="entry name" value="IQ"/>
    <property type="match status" value="19"/>
</dbReference>
<name>W7TLU5_9STRA</name>
<evidence type="ECO:0000256" key="3">
    <source>
        <dbReference type="ARBA" id="ARBA00022737"/>
    </source>
</evidence>
<dbReference type="GO" id="GO:0000922">
    <property type="term" value="C:spindle pole"/>
    <property type="evidence" value="ECO:0007669"/>
    <property type="project" value="TreeGrafter"/>
</dbReference>
<dbReference type="PROSITE" id="PS50021">
    <property type="entry name" value="CH"/>
    <property type="match status" value="1"/>
</dbReference>
<dbReference type="Gene3D" id="1.10.418.10">
    <property type="entry name" value="Calponin-like domain"/>
    <property type="match status" value="1"/>
</dbReference>
<evidence type="ECO:0000256" key="6">
    <source>
        <dbReference type="SAM" id="MobiDB-lite"/>
    </source>
</evidence>
<evidence type="ECO:0000256" key="2">
    <source>
        <dbReference type="ARBA" id="ARBA00022490"/>
    </source>
</evidence>
<dbReference type="GO" id="GO:0007051">
    <property type="term" value="P:spindle organization"/>
    <property type="evidence" value="ECO:0007669"/>
    <property type="project" value="TreeGrafter"/>
</dbReference>
<dbReference type="CDD" id="cd21223">
    <property type="entry name" value="CH_ASPM_rpt1"/>
    <property type="match status" value="1"/>
</dbReference>
<dbReference type="Gene3D" id="1.20.5.190">
    <property type="match status" value="6"/>
</dbReference>
<protein>
    <submittedName>
        <fullName evidence="8">Abnormal spindle like protein</fullName>
    </submittedName>
</protein>
<sequence length="1508" mass="173854">MRALTGKEKENGPLAAAFDRSCLLPNVTKPTLYLEGFHVPLYLDFRQIALGDRQIMTFDVAPSALDQDCIEVDRISEGIQVHFNGSTGVVEWSPTKVGLLRENLLLRFQRRHRFQITLHCCCVDRAGASMVPAKMKPTLLRRNSSTVQQPLRSAVNKQQRLQHGDEKQRSIDSDIEIIPSGIFQDLKLSGEHGGNDLDRSSNILQRTKQHGFPVELHDKENQDSSLTETSGCTEQWRYNSQKGNKNTHKISKRKIVSSSFETRGCSINHSTVPFHTQGQRLQARKLGQQEKILTEWMNFVLCPSKNAQACSNLSQEQESDEIRAKVQEIYDSAEMKAVQHAIGLEISSKRLQLRDDQDPRIDIGLRESFLELLLSYHMSWLQVGLEVMLNTRIANVRVIRTRDGEVFRIAGLNEVRKLLVSRILNDPVIQERAGQTNSKKRDSLRSVLQAHTIERYLTLVILLDRAKRMEAFPRRTPLFNATAAVKSSAEMLYSFAKDYMASEGNLARHLLGLGYRVEIQQRYLDDYNFRVTDLGCDLRDGVRLVKLVESLVSNEGGASSGKFDFLSSRLRVPAISRLQKIHNVKLVVSALQSHRLHHNHINQERNVREPSYSASLPDGLCPNDIVNGHRGNTIRLLWIIVQHFQLHHVVSSLTGIALMQNLFRTCITRRHFLATKRAAMILQRQYRLRRILLRCRSFSPSAAIALQCAWRRIRAQRAATLVQAAFRGVLVRSQQARLRVAARIIQASMRSYLVRSRSRTLHDAAIIIQRRVRGHRAREYALKFKRRRNNSAATLISAVWKGYSVRVLRHRQDRAIIAIQTAYRSYQANCVYENIRASAIRIQALIRGWRQRHQITEEQIAAVVLQRYWRYRRARKQFFQLIEATELVQRCSRGYLARRRFQAEKHAVLALQSFVRGLLLRRRLLQIKKAAKIIQVSWRLHRRQRRLKTSYRGVLALQAVARGKAARHAARQRLKAILVIKKIVCSFLYRRKTSRYDIAARQMQRAWRLRRARFRWSKAVRAVVHLQALVREKKARRLVRNRIAAVHRLQSAFRSMTYRRKVQQQRFASVKIQALWRGHHVRCAWTVALRGMKYLQALLRGRQARKLAREQRCALFCIQTFIRQLIFKAYRKKLAASICLQRCCRGFLHRRRLAVRTEAAVCLQSAWRSARIRNQFIRKRGVVVKVQAVLRRAKAVRDFKICLTGIRALQRRARQRSAERSLLLHRAAVSRIQNVWRVHQSRLKRRRILKAIRCLQARWRIKIAHKAVSMAQAVVRGCLVRRQSPPNVRMLRQRIHDAAVRAENDPSLRISVRHSTALEVLLVGKSCAQILRSCMTLVVSTSLARECCEALVKVEGLPKLLAVIRSCNRSKPHMELLRHVLRILENVALHPPFLNELAEAPSAVETLVELLQTYRPDDHVFVPAGRLLLRACDGESGSHARADLTHVNVQRRLQGSLRLLERKAEAEKNKSKSMRLQGSGRKLELVEAIRVLRSILKVTVPDTSRSSM</sequence>